<dbReference type="InterPro" id="IPR017853">
    <property type="entry name" value="GH"/>
</dbReference>
<dbReference type="AlphaFoldDB" id="A0A560FRQ3"/>
<comment type="similarity">
    <text evidence="2 11">Belongs to the glycosyl hydrolase 1 family.</text>
</comment>
<keyword evidence="14" id="KW-1185">Reference proteome</keyword>
<evidence type="ECO:0000256" key="8">
    <source>
        <dbReference type="ARBA" id="ARBA00023326"/>
    </source>
</evidence>
<dbReference type="InterPro" id="IPR006311">
    <property type="entry name" value="TAT_signal"/>
</dbReference>
<keyword evidence="4 11" id="KW-0378">Hydrolase</keyword>
<evidence type="ECO:0000313" key="13">
    <source>
        <dbReference type="EMBL" id="TWB24200.1"/>
    </source>
</evidence>
<keyword evidence="5" id="KW-0136">Cellulose degradation</keyword>
<dbReference type="EC" id="3.2.1.21" evidence="3 11"/>
<dbReference type="InterPro" id="IPR017736">
    <property type="entry name" value="Glyco_hydro_1_beta-glucosidase"/>
</dbReference>
<proteinExistence type="inferred from homology"/>
<evidence type="ECO:0000256" key="11">
    <source>
        <dbReference type="RuleBase" id="RU361175"/>
    </source>
</evidence>
<dbReference type="Pfam" id="PF00232">
    <property type="entry name" value="Glyco_hydro_1"/>
    <property type="match status" value="1"/>
</dbReference>
<evidence type="ECO:0000256" key="12">
    <source>
        <dbReference type="SAM" id="SignalP"/>
    </source>
</evidence>
<dbReference type="FunFam" id="3.20.20.80:FF:000004">
    <property type="entry name" value="Beta-glucosidase 6-phospho-beta-glucosidase"/>
    <property type="match status" value="1"/>
</dbReference>
<evidence type="ECO:0000256" key="9">
    <source>
        <dbReference type="PIRSR" id="PIRSR617736-1"/>
    </source>
</evidence>
<dbReference type="GO" id="GO:0030245">
    <property type="term" value="P:cellulose catabolic process"/>
    <property type="evidence" value="ECO:0007669"/>
    <property type="project" value="UniProtKB-KW"/>
</dbReference>
<dbReference type="PRINTS" id="PR00131">
    <property type="entry name" value="GLHYDRLASE1"/>
</dbReference>
<evidence type="ECO:0000256" key="10">
    <source>
        <dbReference type="PIRSR" id="PIRSR617736-2"/>
    </source>
</evidence>
<dbReference type="PROSITE" id="PS51318">
    <property type="entry name" value="TAT"/>
    <property type="match status" value="1"/>
</dbReference>
<evidence type="ECO:0000256" key="7">
    <source>
        <dbReference type="ARBA" id="ARBA00023295"/>
    </source>
</evidence>
<keyword evidence="6" id="KW-0119">Carbohydrate metabolism</keyword>
<keyword evidence="8" id="KW-0624">Polysaccharide degradation</keyword>
<feature type="active site" description="Nucleophile" evidence="9">
    <location>
        <position position="393"/>
    </location>
</feature>
<feature type="binding site" evidence="10">
    <location>
        <position position="158"/>
    </location>
    <ligand>
        <name>substrate</name>
    </ligand>
</feature>
<evidence type="ECO:0000256" key="2">
    <source>
        <dbReference type="ARBA" id="ARBA00010838"/>
    </source>
</evidence>
<dbReference type="RefSeq" id="WP_246138722.1">
    <property type="nucleotide sequence ID" value="NZ_JAYNFR010000014.1"/>
</dbReference>
<feature type="binding site" evidence="10">
    <location>
        <position position="331"/>
    </location>
    <ligand>
        <name>substrate</name>
    </ligand>
</feature>
<evidence type="ECO:0000256" key="4">
    <source>
        <dbReference type="ARBA" id="ARBA00022801"/>
    </source>
</evidence>
<feature type="binding site" evidence="10">
    <location>
        <begin position="446"/>
        <end position="447"/>
    </location>
    <ligand>
        <name>substrate</name>
    </ligand>
</feature>
<evidence type="ECO:0000256" key="5">
    <source>
        <dbReference type="ARBA" id="ARBA00023001"/>
    </source>
</evidence>
<dbReference type="PANTHER" id="PTHR10353">
    <property type="entry name" value="GLYCOSYL HYDROLASE"/>
    <property type="match status" value="1"/>
</dbReference>
<feature type="active site" description="Proton donor" evidence="9">
    <location>
        <position position="203"/>
    </location>
</feature>
<comment type="catalytic activity">
    <reaction evidence="1 11">
        <text>Hydrolysis of terminal, non-reducing beta-D-glucosyl residues with release of beta-D-glucose.</text>
        <dbReference type="EC" id="3.2.1.21"/>
    </reaction>
</comment>
<organism evidence="13 14">
    <name type="scientific">Nitrospirillum amazonense</name>
    <dbReference type="NCBI Taxonomy" id="28077"/>
    <lineage>
        <taxon>Bacteria</taxon>
        <taxon>Pseudomonadati</taxon>
        <taxon>Pseudomonadota</taxon>
        <taxon>Alphaproteobacteria</taxon>
        <taxon>Rhodospirillales</taxon>
        <taxon>Azospirillaceae</taxon>
        <taxon>Nitrospirillum</taxon>
    </lineage>
</organism>
<sequence>MMNRRTLLQGAAALAGVGALGGTAATWRSALAATKAGQVVFPKDFLWGAATAAYQVEGGWNADGKGPSIWDTFTHQKGLGRIKNDDTGDVACDSYHKYKEDAALIRQLNLKSYRYSIAWSRVQPLGKGAVNQAGLDYYKRLTDAVLEAGARPLVTLYHWDLPQALDDEGGWTNRDTSDRLAEYADIVGRALGDRINHWAILNEPKTFTHLGYWEGIFAPGHKDPLQMLKATHVVNLSQGKAFRAMKAINPKFQVGSVCDVANMVPRTDSEADKAAAERYHRFLNLWFLQPVLDGTYPDVLPADQRDALLGFQPGDEKVMRADYDMVGLNYYTRWVVADKPEGNGVPGLNTSHEWGEGPHAKTDIGWDIDPDGFHDTLVRMAKAIGNRPIEITESGAAYNTPLVDGHVKDEKRIAYMKAYFAALSRAIQDGAPVRAYHAWSLMDNFEWAQGYTQRFGLTYVDYKNDQKRTIKDSGLWYAKVAKNNGF</sequence>
<name>A0A560FRQ3_9PROT</name>
<dbReference type="PROSITE" id="PS00653">
    <property type="entry name" value="GLYCOSYL_HYDROL_F1_2"/>
    <property type="match status" value="1"/>
</dbReference>
<keyword evidence="12" id="KW-0732">Signal</keyword>
<dbReference type="PANTHER" id="PTHR10353:SF36">
    <property type="entry name" value="LP05116P"/>
    <property type="match status" value="1"/>
</dbReference>
<feature type="signal peptide" evidence="12">
    <location>
        <begin position="1"/>
        <end position="24"/>
    </location>
</feature>
<evidence type="ECO:0000313" key="14">
    <source>
        <dbReference type="Proteomes" id="UP000316545"/>
    </source>
</evidence>
<dbReference type="InterPro" id="IPR001360">
    <property type="entry name" value="Glyco_hydro_1"/>
</dbReference>
<evidence type="ECO:0000256" key="6">
    <source>
        <dbReference type="ARBA" id="ARBA00023277"/>
    </source>
</evidence>
<feature type="binding site" evidence="10">
    <location>
        <position position="55"/>
    </location>
    <ligand>
        <name>substrate</name>
    </ligand>
</feature>
<dbReference type="Gene3D" id="3.20.20.80">
    <property type="entry name" value="Glycosidases"/>
    <property type="match status" value="1"/>
</dbReference>
<keyword evidence="7 11" id="KW-0326">Glycosidase</keyword>
<protein>
    <recommendedName>
        <fullName evidence="3 11">Beta-glucosidase</fullName>
        <ecNumber evidence="3 11">3.2.1.21</ecNumber>
    </recommendedName>
</protein>
<feature type="chain" id="PRO_5021854973" description="Beta-glucosidase" evidence="12">
    <location>
        <begin position="25"/>
        <end position="486"/>
    </location>
</feature>
<evidence type="ECO:0000256" key="3">
    <source>
        <dbReference type="ARBA" id="ARBA00012744"/>
    </source>
</evidence>
<dbReference type="GO" id="GO:0008422">
    <property type="term" value="F:beta-glucosidase activity"/>
    <property type="evidence" value="ECO:0007669"/>
    <property type="project" value="UniProtKB-EC"/>
</dbReference>
<accession>A0A560FRQ3</accession>
<gene>
    <name evidence="13" type="ORF">FBZ88_11252</name>
</gene>
<feature type="binding site" evidence="10">
    <location>
        <position position="439"/>
    </location>
    <ligand>
        <name>substrate</name>
    </ligand>
</feature>
<dbReference type="SUPFAM" id="SSF51445">
    <property type="entry name" value="(Trans)glycosidases"/>
    <property type="match status" value="1"/>
</dbReference>
<dbReference type="Proteomes" id="UP000316545">
    <property type="component" value="Unassembled WGS sequence"/>
</dbReference>
<dbReference type="NCBIfam" id="TIGR03356">
    <property type="entry name" value="BGL"/>
    <property type="match status" value="1"/>
</dbReference>
<dbReference type="EMBL" id="VITO01000012">
    <property type="protein sequence ID" value="TWB24200.1"/>
    <property type="molecule type" value="Genomic_DNA"/>
</dbReference>
<evidence type="ECO:0000256" key="1">
    <source>
        <dbReference type="ARBA" id="ARBA00000448"/>
    </source>
</evidence>
<reference evidence="13 14" key="1">
    <citation type="submission" date="2019-06" db="EMBL/GenBank/DDBJ databases">
        <title>Genomic Encyclopedia of Type Strains, Phase IV (KMG-V): Genome sequencing to study the core and pangenomes of soil and plant-associated prokaryotes.</title>
        <authorList>
            <person name="Whitman W."/>
        </authorList>
    </citation>
    <scope>NUCLEOTIDE SEQUENCE [LARGE SCALE GENOMIC DNA]</scope>
    <source>
        <strain evidence="13 14">BR 11865</strain>
    </source>
</reference>
<feature type="binding site" evidence="10">
    <location>
        <position position="202"/>
    </location>
    <ligand>
        <name>substrate</name>
    </ligand>
</feature>
<dbReference type="InterPro" id="IPR033132">
    <property type="entry name" value="GH_1_N_CS"/>
</dbReference>
<comment type="caution">
    <text evidence="13">The sequence shown here is derived from an EMBL/GenBank/DDBJ whole genome shotgun (WGS) entry which is preliminary data.</text>
</comment>